<dbReference type="EMBL" id="JAUJWW010000007">
    <property type="protein sequence ID" value="MDN7228582.1"/>
    <property type="molecule type" value="Genomic_DNA"/>
</dbReference>
<comment type="similarity">
    <text evidence="1">Belongs to the thioredoxin family.</text>
</comment>
<evidence type="ECO:0000313" key="6">
    <source>
        <dbReference type="Proteomes" id="UP001172054"/>
    </source>
</evidence>
<gene>
    <name evidence="5" type="ORF">QWY15_14980</name>
</gene>
<dbReference type="Proteomes" id="UP001172054">
    <property type="component" value="Unassembled WGS sequence"/>
</dbReference>
<reference evidence="5 6" key="1">
    <citation type="submission" date="2023-06" db="EMBL/GenBank/DDBJ databases">
        <title>Novel species in genus Planococcus.</title>
        <authorList>
            <person name="Ning S."/>
        </authorList>
    </citation>
    <scope>NUCLEOTIDE SEQUENCE [LARGE SCALE GENOMIC DNA]</scope>
    <source>
        <strain evidence="5 6">N064</strain>
    </source>
</reference>
<evidence type="ECO:0000256" key="2">
    <source>
        <dbReference type="ARBA" id="ARBA00023157"/>
    </source>
</evidence>
<keyword evidence="3" id="KW-0676">Redox-active center</keyword>
<dbReference type="InterPro" id="IPR036249">
    <property type="entry name" value="Thioredoxin-like_sf"/>
</dbReference>
<name>A0ABT8MUK4_9BACL</name>
<protein>
    <submittedName>
        <fullName evidence="5">Thioredoxin family protein</fullName>
    </submittedName>
</protein>
<dbReference type="RefSeq" id="WP_300983483.1">
    <property type="nucleotide sequence ID" value="NZ_CP129238.1"/>
</dbReference>
<dbReference type="Pfam" id="PF00085">
    <property type="entry name" value="Thioredoxin"/>
    <property type="match status" value="1"/>
</dbReference>
<evidence type="ECO:0000256" key="3">
    <source>
        <dbReference type="ARBA" id="ARBA00023284"/>
    </source>
</evidence>
<organism evidence="5 6">
    <name type="scientific">Planococcus liqunii</name>
    <dbReference type="NCBI Taxonomy" id="3058394"/>
    <lineage>
        <taxon>Bacteria</taxon>
        <taxon>Bacillati</taxon>
        <taxon>Bacillota</taxon>
        <taxon>Bacilli</taxon>
        <taxon>Bacillales</taxon>
        <taxon>Caryophanaceae</taxon>
        <taxon>Planococcus</taxon>
    </lineage>
</organism>
<evidence type="ECO:0000313" key="5">
    <source>
        <dbReference type="EMBL" id="MDN7228582.1"/>
    </source>
</evidence>
<sequence>MKKMIIIGAAVVLIFGLIIFLTNQSNSSKLANNPYDTEDLNQATIDQLDDENYQNIVLPDELDKKIASGEPTTVYFFSPTCSHCQATTPVLMPVAEDMDVDVLQYNLLEYEQGWQQYFIEATPTLVHYENGEEVSRWVGEQPKENMEEFFNKVVLKK</sequence>
<evidence type="ECO:0000256" key="1">
    <source>
        <dbReference type="ARBA" id="ARBA00008987"/>
    </source>
</evidence>
<dbReference type="CDD" id="cd02947">
    <property type="entry name" value="TRX_family"/>
    <property type="match status" value="1"/>
</dbReference>
<dbReference type="SUPFAM" id="SSF52833">
    <property type="entry name" value="Thioredoxin-like"/>
    <property type="match status" value="1"/>
</dbReference>
<accession>A0ABT8MUK4</accession>
<dbReference type="InterPro" id="IPR013766">
    <property type="entry name" value="Thioredoxin_domain"/>
</dbReference>
<keyword evidence="6" id="KW-1185">Reference proteome</keyword>
<feature type="domain" description="Thioredoxin" evidence="4">
    <location>
        <begin position="34"/>
        <end position="155"/>
    </location>
</feature>
<dbReference type="PROSITE" id="PS51352">
    <property type="entry name" value="THIOREDOXIN_2"/>
    <property type="match status" value="1"/>
</dbReference>
<keyword evidence="2" id="KW-1015">Disulfide bond</keyword>
<dbReference type="PANTHER" id="PTHR45663">
    <property type="entry name" value="GEO12009P1"/>
    <property type="match status" value="1"/>
</dbReference>
<dbReference type="PANTHER" id="PTHR45663:SF11">
    <property type="entry name" value="GEO12009P1"/>
    <property type="match status" value="1"/>
</dbReference>
<comment type="caution">
    <text evidence="5">The sequence shown here is derived from an EMBL/GenBank/DDBJ whole genome shotgun (WGS) entry which is preliminary data.</text>
</comment>
<evidence type="ECO:0000259" key="4">
    <source>
        <dbReference type="PROSITE" id="PS51352"/>
    </source>
</evidence>
<dbReference type="Gene3D" id="3.40.30.10">
    <property type="entry name" value="Glutaredoxin"/>
    <property type="match status" value="1"/>
</dbReference>
<proteinExistence type="inferred from homology"/>